<gene>
    <name evidence="4" type="ORF">UU12_C0025G0007</name>
</gene>
<sequence length="243" mass="26926">MKIAVVTGTSYGLGKSIAEMFLKNGLKVYGVSRTDAKIKNDNFVWIKANLLKDGSFDLIKSSIPENKIDFLVNNAGVVYAENSLEFKNETFINTFGLNLIAPIKLTSQLKSKLQGSVIINISSTSDRFAEAGLGLYCSSKAALDIYFDAVAIENKDIKILNILPVYIDTPMLKTISEKLKFSSDGATKPEKLAEAIGEIIFSSREFESGARVITLSTKSIEDTEDPEKLYYYNIDTKEFKKLK</sequence>
<dbReference type="PANTHER" id="PTHR42901:SF1">
    <property type="entry name" value="ALCOHOL DEHYDROGENASE"/>
    <property type="match status" value="1"/>
</dbReference>
<dbReference type="EMBL" id="LBZK01000025">
    <property type="protein sequence ID" value="KKR70268.1"/>
    <property type="molecule type" value="Genomic_DNA"/>
</dbReference>
<comment type="caution">
    <text evidence="4">The sequence shown here is derived from an EMBL/GenBank/DDBJ whole genome shotgun (WGS) entry which is preliminary data.</text>
</comment>
<dbReference type="GO" id="GO:0016491">
    <property type="term" value="F:oxidoreductase activity"/>
    <property type="evidence" value="ECO:0007669"/>
    <property type="project" value="UniProtKB-KW"/>
</dbReference>
<dbReference type="AlphaFoldDB" id="A0A0G0SZP1"/>
<dbReference type="PRINTS" id="PR00081">
    <property type="entry name" value="GDHRDH"/>
</dbReference>
<evidence type="ECO:0000313" key="4">
    <source>
        <dbReference type="EMBL" id="KKR70268.1"/>
    </source>
</evidence>
<accession>A0A0G0SZP1</accession>
<dbReference type="InterPro" id="IPR020904">
    <property type="entry name" value="Sc_DH/Rdtase_CS"/>
</dbReference>
<proteinExistence type="inferred from homology"/>
<dbReference type="Proteomes" id="UP000034562">
    <property type="component" value="Unassembled WGS sequence"/>
</dbReference>
<reference evidence="4 5" key="1">
    <citation type="journal article" date="2015" name="Nature">
        <title>rRNA introns, odd ribosomes, and small enigmatic genomes across a large radiation of phyla.</title>
        <authorList>
            <person name="Brown C.T."/>
            <person name="Hug L.A."/>
            <person name="Thomas B.C."/>
            <person name="Sharon I."/>
            <person name="Castelle C.J."/>
            <person name="Singh A."/>
            <person name="Wilkins M.J."/>
            <person name="Williams K.H."/>
            <person name="Banfield J.F."/>
        </authorList>
    </citation>
    <scope>NUCLEOTIDE SEQUENCE [LARGE SCALE GENOMIC DNA]</scope>
</reference>
<dbReference type="InterPro" id="IPR002347">
    <property type="entry name" value="SDR_fam"/>
</dbReference>
<dbReference type="InterPro" id="IPR036291">
    <property type="entry name" value="NAD(P)-bd_dom_sf"/>
</dbReference>
<evidence type="ECO:0000313" key="5">
    <source>
        <dbReference type="Proteomes" id="UP000034562"/>
    </source>
</evidence>
<protein>
    <submittedName>
        <fullName evidence="4">Short chain dehydrogenase</fullName>
    </submittedName>
</protein>
<organism evidence="4 5">
    <name type="scientific">Candidatus Woesebacteria bacterium GW2011_GWA2_40_7b</name>
    <dbReference type="NCBI Taxonomy" id="1618563"/>
    <lineage>
        <taxon>Bacteria</taxon>
        <taxon>Candidatus Woeseibacteriota</taxon>
    </lineage>
</organism>
<evidence type="ECO:0000256" key="3">
    <source>
        <dbReference type="RuleBase" id="RU000363"/>
    </source>
</evidence>
<dbReference type="CDD" id="cd05233">
    <property type="entry name" value="SDR_c"/>
    <property type="match status" value="1"/>
</dbReference>
<dbReference type="Pfam" id="PF00106">
    <property type="entry name" value="adh_short"/>
    <property type="match status" value="1"/>
</dbReference>
<name>A0A0G0SZP1_9BACT</name>
<evidence type="ECO:0000256" key="1">
    <source>
        <dbReference type="ARBA" id="ARBA00006484"/>
    </source>
</evidence>
<dbReference type="PRINTS" id="PR00080">
    <property type="entry name" value="SDRFAMILY"/>
</dbReference>
<dbReference type="STRING" id="1618563.UU12_C0025G0007"/>
<dbReference type="PROSITE" id="PS00061">
    <property type="entry name" value="ADH_SHORT"/>
    <property type="match status" value="1"/>
</dbReference>
<keyword evidence="2" id="KW-0560">Oxidoreductase</keyword>
<comment type="similarity">
    <text evidence="1 3">Belongs to the short-chain dehydrogenases/reductases (SDR) family.</text>
</comment>
<dbReference type="Gene3D" id="3.40.50.720">
    <property type="entry name" value="NAD(P)-binding Rossmann-like Domain"/>
    <property type="match status" value="1"/>
</dbReference>
<dbReference type="PANTHER" id="PTHR42901">
    <property type="entry name" value="ALCOHOL DEHYDROGENASE"/>
    <property type="match status" value="1"/>
</dbReference>
<evidence type="ECO:0000256" key="2">
    <source>
        <dbReference type="ARBA" id="ARBA00023002"/>
    </source>
</evidence>
<dbReference type="SUPFAM" id="SSF51735">
    <property type="entry name" value="NAD(P)-binding Rossmann-fold domains"/>
    <property type="match status" value="1"/>
</dbReference>